<gene>
    <name evidence="1" type="ORF">GCM10010976_23650</name>
</gene>
<name>A0A917LQM0_9FLAO</name>
<comment type="caution">
    <text evidence="1">The sequence shown here is derived from an EMBL/GenBank/DDBJ whole genome shotgun (WGS) entry which is preliminary data.</text>
</comment>
<evidence type="ECO:0000313" key="1">
    <source>
        <dbReference type="EMBL" id="GGG51767.1"/>
    </source>
</evidence>
<sequence length="126" mass="14538">MKNQNNELQISWEVTSAKLNKSETLNFTHSQHSIKRANQRNIDPYNITLAIDYGIAFFKQGLIFYVLGENNLPNHMAHNLRRKYSNLIVVIAGDSNTILTCYKSKNPFKHIKKKQKNISTKIIYAA</sequence>
<accession>A0A917LQM0</accession>
<protein>
    <recommendedName>
        <fullName evidence="3">DUF4258 domain-containing protein</fullName>
    </recommendedName>
</protein>
<dbReference type="Proteomes" id="UP000625976">
    <property type="component" value="Unassembled WGS sequence"/>
</dbReference>
<organism evidence="1 2">
    <name type="scientific">Bizionia arctica</name>
    <dbReference type="NCBI Taxonomy" id="1495645"/>
    <lineage>
        <taxon>Bacteria</taxon>
        <taxon>Pseudomonadati</taxon>
        <taxon>Bacteroidota</taxon>
        <taxon>Flavobacteriia</taxon>
        <taxon>Flavobacteriales</taxon>
        <taxon>Flavobacteriaceae</taxon>
        <taxon>Bizionia</taxon>
    </lineage>
</organism>
<evidence type="ECO:0000313" key="2">
    <source>
        <dbReference type="Proteomes" id="UP000625976"/>
    </source>
</evidence>
<dbReference type="AlphaFoldDB" id="A0A917LQM0"/>
<reference evidence="1" key="2">
    <citation type="submission" date="2020-09" db="EMBL/GenBank/DDBJ databases">
        <authorList>
            <person name="Sun Q."/>
            <person name="Zhou Y."/>
        </authorList>
    </citation>
    <scope>NUCLEOTIDE SEQUENCE</scope>
    <source>
        <strain evidence="1">CGMCC 1.12751</strain>
    </source>
</reference>
<dbReference type="EMBL" id="BMFQ01000003">
    <property type="protein sequence ID" value="GGG51767.1"/>
    <property type="molecule type" value="Genomic_DNA"/>
</dbReference>
<dbReference type="RefSeq" id="WP_188465148.1">
    <property type="nucleotide sequence ID" value="NZ_BMFQ01000003.1"/>
</dbReference>
<reference evidence="1" key="1">
    <citation type="journal article" date="2014" name="Int. J. Syst. Evol. Microbiol.">
        <title>Complete genome sequence of Corynebacterium casei LMG S-19264T (=DSM 44701T), isolated from a smear-ripened cheese.</title>
        <authorList>
            <consortium name="US DOE Joint Genome Institute (JGI-PGF)"/>
            <person name="Walter F."/>
            <person name="Albersmeier A."/>
            <person name="Kalinowski J."/>
            <person name="Ruckert C."/>
        </authorList>
    </citation>
    <scope>NUCLEOTIDE SEQUENCE</scope>
    <source>
        <strain evidence="1">CGMCC 1.12751</strain>
    </source>
</reference>
<evidence type="ECO:0008006" key="3">
    <source>
        <dbReference type="Google" id="ProtNLM"/>
    </source>
</evidence>
<keyword evidence="2" id="KW-1185">Reference proteome</keyword>
<proteinExistence type="predicted"/>